<dbReference type="EMBL" id="CP020931">
    <property type="protein sequence ID" value="ARM83937.1"/>
    <property type="molecule type" value="Genomic_DNA"/>
</dbReference>
<proteinExistence type="predicted"/>
<dbReference type="GeneID" id="77255819"/>
<name>A0A1W6K956_9GAMM</name>
<protein>
    <submittedName>
        <fullName evidence="1">Uncharacterized protein</fullName>
    </submittedName>
</protein>
<dbReference type="RefSeq" id="WP_085680275.1">
    <property type="nucleotide sequence ID" value="NZ_CP020931.1"/>
</dbReference>
<evidence type="ECO:0000313" key="2">
    <source>
        <dbReference type="Proteomes" id="UP000193100"/>
    </source>
</evidence>
<dbReference type="Proteomes" id="UP000193100">
    <property type="component" value="Chromosome"/>
</dbReference>
<sequence length="125" mass="14645">MRTANLTKPESADLRIDIERRFEIQRTMAGNTKPVLSLEFDVSEVVVWQIETGIYSSDKPYKVAPDVEDAIRRRRAIWHLAREMMQEYQLEALAEKYSISVNSVCRHAALIRNEWIRAQIRRRAA</sequence>
<gene>
    <name evidence="1" type="ORF">MARSALSMR5_01859</name>
</gene>
<reference evidence="1 2" key="1">
    <citation type="submission" date="2017-04" db="EMBL/GenBank/DDBJ databases">
        <title>Genome Sequence of Marinobacter salarius strain SMR5 Isolated from a culture of the Diatom Skeletonema marinoi.</title>
        <authorList>
            <person name="Topel M."/>
            <person name="Pinder M.I.M."/>
            <person name="Johansson O.N."/>
            <person name="Kourtchenko O."/>
            <person name="Godhe A."/>
            <person name="Clarke A.K."/>
        </authorList>
    </citation>
    <scope>NUCLEOTIDE SEQUENCE [LARGE SCALE GENOMIC DNA]</scope>
    <source>
        <strain evidence="1 2">SMR5</strain>
    </source>
</reference>
<organism evidence="1 2">
    <name type="scientific">Marinobacter salarius</name>
    <dbReference type="NCBI Taxonomy" id="1420917"/>
    <lineage>
        <taxon>Bacteria</taxon>
        <taxon>Pseudomonadati</taxon>
        <taxon>Pseudomonadota</taxon>
        <taxon>Gammaproteobacteria</taxon>
        <taxon>Pseudomonadales</taxon>
        <taxon>Marinobacteraceae</taxon>
        <taxon>Marinobacter</taxon>
    </lineage>
</organism>
<accession>A0A1W6K956</accession>
<evidence type="ECO:0000313" key="1">
    <source>
        <dbReference type="EMBL" id="ARM83937.1"/>
    </source>
</evidence>
<dbReference type="AlphaFoldDB" id="A0A1W6K956"/>